<dbReference type="GeneID" id="25260077"/>
<dbReference type="GO" id="GO:0000398">
    <property type="term" value="P:mRNA splicing, via spliceosome"/>
    <property type="evidence" value="ECO:0007669"/>
    <property type="project" value="TreeGrafter"/>
</dbReference>
<dbReference type="SMART" id="SM00360">
    <property type="entry name" value="RRM"/>
    <property type="match status" value="1"/>
</dbReference>
<dbReference type="VEuPathDB" id="MicrosporidiaDB:DI09_47p190"/>
<accession>A0A098VTJ2</accession>
<organism evidence="5 6">
    <name type="scientific">Mitosporidium daphniae</name>
    <dbReference type="NCBI Taxonomy" id="1485682"/>
    <lineage>
        <taxon>Eukaryota</taxon>
        <taxon>Fungi</taxon>
        <taxon>Fungi incertae sedis</taxon>
        <taxon>Microsporidia</taxon>
        <taxon>Mitosporidium</taxon>
    </lineage>
</organism>
<sequence>MTRGRSLESSPRSLPRSCSRESVCSLLSSSSSFSDSPERNNPMDIVVKGLTRNVNTEHLRDIFSSFGIINCIKIDDGDREWRYKRSGVINFSSEKAAALSIECMDGGQIDGMDIEVAYLRKGPENDDFAPRRSLSSKSAFSKRRLSPGPRHNRGTPHRPSIVEYRRPSATPRPLGMDSRRQDGSGSNYIN</sequence>
<feature type="domain" description="RRM" evidence="4">
    <location>
        <begin position="43"/>
        <end position="121"/>
    </location>
</feature>
<dbReference type="GO" id="GO:0005654">
    <property type="term" value="C:nucleoplasm"/>
    <property type="evidence" value="ECO:0007669"/>
    <property type="project" value="TreeGrafter"/>
</dbReference>
<evidence type="ECO:0000256" key="2">
    <source>
        <dbReference type="PROSITE-ProRule" id="PRU00176"/>
    </source>
</evidence>
<dbReference type="InterPro" id="IPR035979">
    <property type="entry name" value="RBD_domain_sf"/>
</dbReference>
<dbReference type="GO" id="GO:0003723">
    <property type="term" value="F:RNA binding"/>
    <property type="evidence" value="ECO:0007669"/>
    <property type="project" value="UniProtKB-UniRule"/>
</dbReference>
<dbReference type="SUPFAM" id="SSF54928">
    <property type="entry name" value="RNA-binding domain, RBD"/>
    <property type="match status" value="1"/>
</dbReference>
<evidence type="ECO:0000259" key="4">
    <source>
        <dbReference type="PROSITE" id="PS50102"/>
    </source>
</evidence>
<dbReference type="EMBL" id="JMKJ01000421">
    <property type="protein sequence ID" value="KGG51041.1"/>
    <property type="molecule type" value="Genomic_DNA"/>
</dbReference>
<reference evidence="5 6" key="1">
    <citation type="submission" date="2014-04" db="EMBL/GenBank/DDBJ databases">
        <title>A new species of microsporidia sheds light on the evolution of extreme parasitism.</title>
        <authorList>
            <person name="Haag K.L."/>
            <person name="James T.Y."/>
            <person name="Larsson R."/>
            <person name="Schaer T.M."/>
            <person name="Refardt D."/>
            <person name="Pombert J.-F."/>
            <person name="Ebert D."/>
        </authorList>
    </citation>
    <scope>NUCLEOTIDE SEQUENCE [LARGE SCALE GENOMIC DNA]</scope>
    <source>
        <strain evidence="5 6">UGP3</strain>
        <tissue evidence="5">Spores</tissue>
    </source>
</reference>
<keyword evidence="1 2" id="KW-0694">RNA-binding</keyword>
<gene>
    <name evidence="5" type="ORF">DI09_47p190</name>
</gene>
<dbReference type="PANTHER" id="PTHR15481">
    <property type="entry name" value="RIBONUCLEIC ACID BINDING PROTEIN S1"/>
    <property type="match status" value="1"/>
</dbReference>
<evidence type="ECO:0000313" key="5">
    <source>
        <dbReference type="EMBL" id="KGG51041.1"/>
    </source>
</evidence>
<dbReference type="GO" id="GO:0005737">
    <property type="term" value="C:cytoplasm"/>
    <property type="evidence" value="ECO:0007669"/>
    <property type="project" value="TreeGrafter"/>
</dbReference>
<keyword evidence="6" id="KW-1185">Reference proteome</keyword>
<dbReference type="AlphaFoldDB" id="A0A098VTJ2"/>
<dbReference type="OrthoDB" id="252020at2759"/>
<dbReference type="InterPro" id="IPR012677">
    <property type="entry name" value="Nucleotide-bd_a/b_plait_sf"/>
</dbReference>
<proteinExistence type="predicted"/>
<dbReference type="Pfam" id="PF00076">
    <property type="entry name" value="RRM_1"/>
    <property type="match status" value="1"/>
</dbReference>
<feature type="compositionally biased region" description="Basic residues" evidence="3">
    <location>
        <begin position="140"/>
        <end position="156"/>
    </location>
</feature>
<dbReference type="HOGENOM" id="CLU_1428329_0_0_1"/>
<evidence type="ECO:0000256" key="3">
    <source>
        <dbReference type="SAM" id="MobiDB-lite"/>
    </source>
</evidence>
<dbReference type="PANTHER" id="PTHR15481:SF0">
    <property type="entry name" value="LD23870P-RELATED"/>
    <property type="match status" value="1"/>
</dbReference>
<protein>
    <submittedName>
        <fullName evidence="5">RNA recognition motif RNP 1</fullName>
    </submittedName>
</protein>
<feature type="region of interest" description="Disordered" evidence="3">
    <location>
        <begin position="125"/>
        <end position="190"/>
    </location>
</feature>
<name>A0A098VTJ2_9MICR</name>
<dbReference type="PROSITE" id="PS50102">
    <property type="entry name" value="RRM"/>
    <property type="match status" value="1"/>
</dbReference>
<dbReference type="RefSeq" id="XP_013237468.1">
    <property type="nucleotide sequence ID" value="XM_013382014.1"/>
</dbReference>
<dbReference type="GO" id="GO:0061574">
    <property type="term" value="C:ASAP complex"/>
    <property type="evidence" value="ECO:0007669"/>
    <property type="project" value="TreeGrafter"/>
</dbReference>
<comment type="caution">
    <text evidence="5">The sequence shown here is derived from an EMBL/GenBank/DDBJ whole genome shotgun (WGS) entry which is preliminary data.</text>
</comment>
<dbReference type="InterPro" id="IPR000504">
    <property type="entry name" value="RRM_dom"/>
</dbReference>
<evidence type="ECO:0000313" key="6">
    <source>
        <dbReference type="Proteomes" id="UP000029725"/>
    </source>
</evidence>
<evidence type="ECO:0000256" key="1">
    <source>
        <dbReference type="ARBA" id="ARBA00022884"/>
    </source>
</evidence>
<dbReference type="Gene3D" id="3.30.70.330">
    <property type="match status" value="1"/>
</dbReference>
<dbReference type="Proteomes" id="UP000029725">
    <property type="component" value="Unassembled WGS sequence"/>
</dbReference>